<keyword evidence="5" id="KW-1185">Reference proteome</keyword>
<reference evidence="5" key="1">
    <citation type="journal article" date="2020" name="Nat. Commun.">
        <title>Genome assembly of wild tea tree DASZ reveals pedigree and selection history of tea varieties.</title>
        <authorList>
            <person name="Zhang W."/>
            <person name="Zhang Y."/>
            <person name="Qiu H."/>
            <person name="Guo Y."/>
            <person name="Wan H."/>
            <person name="Zhang X."/>
            <person name="Scossa F."/>
            <person name="Alseekh S."/>
            <person name="Zhang Q."/>
            <person name="Wang P."/>
            <person name="Xu L."/>
            <person name="Schmidt M.H."/>
            <person name="Jia X."/>
            <person name="Li D."/>
            <person name="Zhu A."/>
            <person name="Guo F."/>
            <person name="Chen W."/>
            <person name="Ni D."/>
            <person name="Usadel B."/>
            <person name="Fernie A.R."/>
            <person name="Wen W."/>
        </authorList>
    </citation>
    <scope>NUCLEOTIDE SEQUENCE [LARGE SCALE GENOMIC DNA]</scope>
    <source>
        <strain evidence="5">cv. G240</strain>
    </source>
</reference>
<dbReference type="InterPro" id="IPR032872">
    <property type="entry name" value="WAK_assoc_C"/>
</dbReference>
<dbReference type="PANTHER" id="PTHR33355:SF10">
    <property type="entry name" value="EGF-LIKE DOMAIN-CONTAINING PROTEIN"/>
    <property type="match status" value="1"/>
</dbReference>
<gene>
    <name evidence="4" type="ORF">HYC85_023281</name>
</gene>
<feature type="domain" description="Wall-associated receptor kinase C-terminal" evidence="2">
    <location>
        <begin position="385"/>
        <end position="430"/>
    </location>
</feature>
<dbReference type="PANTHER" id="PTHR33355">
    <property type="entry name" value="WALL-ASSOCIATED RECEPTOR KINASE CARBOXY-TERMINAL PROTEIN-RELATED"/>
    <property type="match status" value="1"/>
</dbReference>
<dbReference type="InterPro" id="IPR056924">
    <property type="entry name" value="SH3_Tf2-1"/>
</dbReference>
<evidence type="ECO:0000256" key="1">
    <source>
        <dbReference type="ARBA" id="ARBA00023180"/>
    </source>
</evidence>
<evidence type="ECO:0008006" key="6">
    <source>
        <dbReference type="Google" id="ProtNLM"/>
    </source>
</evidence>
<name>A0A7J7GE50_CAMSI</name>
<reference evidence="4 5" key="2">
    <citation type="submission" date="2020-07" db="EMBL/GenBank/DDBJ databases">
        <title>Genome assembly of wild tea tree DASZ reveals pedigree and selection history of tea varieties.</title>
        <authorList>
            <person name="Zhang W."/>
        </authorList>
    </citation>
    <scope>NUCLEOTIDE SEQUENCE [LARGE SCALE GENOMIC DNA]</scope>
    <source>
        <strain evidence="5">cv. G240</strain>
        <tissue evidence="4">Leaf</tissue>
    </source>
</reference>
<dbReference type="Pfam" id="PF14380">
    <property type="entry name" value="WAK_assoc"/>
    <property type="match status" value="1"/>
</dbReference>
<dbReference type="Proteomes" id="UP000593564">
    <property type="component" value="Unassembled WGS sequence"/>
</dbReference>
<proteinExistence type="predicted"/>
<feature type="domain" description="Tf2-1-like SH3-like" evidence="3">
    <location>
        <begin position="3"/>
        <end position="51"/>
    </location>
</feature>
<accession>A0A7J7GE50</accession>
<keyword evidence="1" id="KW-0325">Glycoprotein</keyword>
<evidence type="ECO:0000313" key="5">
    <source>
        <dbReference type="Proteomes" id="UP000593564"/>
    </source>
</evidence>
<protein>
    <recommendedName>
        <fullName evidence="6">Wall-associated receptor kinase C-terminal domain-containing protein</fullName>
    </recommendedName>
</protein>
<dbReference type="Pfam" id="PF24626">
    <property type="entry name" value="SH3_Tf2-1"/>
    <property type="match status" value="1"/>
</dbReference>
<dbReference type="EMBL" id="JACBKZ010000011">
    <property type="protein sequence ID" value="KAF5939022.1"/>
    <property type="molecule type" value="Genomic_DNA"/>
</dbReference>
<evidence type="ECO:0000313" key="4">
    <source>
        <dbReference type="EMBL" id="KAF5939022.1"/>
    </source>
</evidence>
<evidence type="ECO:0000259" key="2">
    <source>
        <dbReference type="Pfam" id="PF14380"/>
    </source>
</evidence>
<sequence>MRFGKSGKLSPRFIGPFEILERIGEVAYQLALPPQLSGVHNVFHVSMLRKYEPDPSHVLDWVDLEVDEDASYEERPFDLKFRRRNSLRREGCSDPDFDPSLCGVPGSGNVLMFVSGCSVSFMFCHFTNYVGDRAARSARRGRGAMPSKQKCKMHSKLLVPSSGRLCAQAENVWFQKFDLSAKVLGRCIRRSSRAFHARAVHVISIRESDISDHFCPGCGDPRFQTHITCSQDQLTFSTHTGCYPVTSIDYTNQVLYITDPSMSTCSCTQPSKGFSLDWDAPFSFHDDNTFALLDCSTTSSPIYKTNPGNNSTATVPLCDTNGAAVCSLLFSCQAVSRLDTPVATCCVYTPVDLGPSFEMDLQKLQCTSYSGIYGFGGKNDDPASWQYGVALKYKFNYNNEFPTNCENCERSNGACGYSGTYNSFVCNCPSGLNTTTDCFFAASWNHGLVLLPWQTGIDLCFVSSA</sequence>
<evidence type="ECO:0000259" key="3">
    <source>
        <dbReference type="Pfam" id="PF24626"/>
    </source>
</evidence>
<comment type="caution">
    <text evidence="4">The sequence shown here is derived from an EMBL/GenBank/DDBJ whole genome shotgun (WGS) entry which is preliminary data.</text>
</comment>
<organism evidence="4 5">
    <name type="scientific">Camellia sinensis</name>
    <name type="common">Tea plant</name>
    <name type="synonym">Thea sinensis</name>
    <dbReference type="NCBI Taxonomy" id="4442"/>
    <lineage>
        <taxon>Eukaryota</taxon>
        <taxon>Viridiplantae</taxon>
        <taxon>Streptophyta</taxon>
        <taxon>Embryophyta</taxon>
        <taxon>Tracheophyta</taxon>
        <taxon>Spermatophyta</taxon>
        <taxon>Magnoliopsida</taxon>
        <taxon>eudicotyledons</taxon>
        <taxon>Gunneridae</taxon>
        <taxon>Pentapetalae</taxon>
        <taxon>asterids</taxon>
        <taxon>Ericales</taxon>
        <taxon>Theaceae</taxon>
        <taxon>Camellia</taxon>
    </lineage>
</organism>
<dbReference type="AlphaFoldDB" id="A0A7J7GE50"/>